<dbReference type="RefSeq" id="WP_089333525.1">
    <property type="nucleotide sequence ID" value="NZ_FZNS01000008.1"/>
</dbReference>
<protein>
    <submittedName>
        <fullName evidence="1">Uncharacterized protein</fullName>
    </submittedName>
</protein>
<evidence type="ECO:0000313" key="2">
    <source>
        <dbReference type="Proteomes" id="UP000198310"/>
    </source>
</evidence>
<keyword evidence="2" id="KW-1185">Reference proteome</keyword>
<organism evidence="1 2">
    <name type="scientific">Hymenobacter mucosus</name>
    <dbReference type="NCBI Taxonomy" id="1411120"/>
    <lineage>
        <taxon>Bacteria</taxon>
        <taxon>Pseudomonadati</taxon>
        <taxon>Bacteroidota</taxon>
        <taxon>Cytophagia</taxon>
        <taxon>Cytophagales</taxon>
        <taxon>Hymenobacteraceae</taxon>
        <taxon>Hymenobacter</taxon>
    </lineage>
</organism>
<sequence length="133" mass="14935">MKRLSFSFLAAAVLLVGCKKTGQQLAELAVQDFVRSRVSDAKNYFPGKFEARPYTKRDSLLYLADMARINGMPAPPAPTAADSVRIGTLIYHNYRDEMRNGQMVLDSGEFVVRPSGDVRILVAESIRRKRLQK</sequence>
<dbReference type="EMBL" id="FZNS01000008">
    <property type="protein sequence ID" value="SNR82548.1"/>
    <property type="molecule type" value="Genomic_DNA"/>
</dbReference>
<dbReference type="AlphaFoldDB" id="A0A238ZHQ3"/>
<name>A0A238ZHQ3_9BACT</name>
<proteinExistence type="predicted"/>
<evidence type="ECO:0000313" key="1">
    <source>
        <dbReference type="EMBL" id="SNR82548.1"/>
    </source>
</evidence>
<reference evidence="2" key="1">
    <citation type="submission" date="2017-06" db="EMBL/GenBank/DDBJ databases">
        <authorList>
            <person name="Varghese N."/>
            <person name="Submissions S."/>
        </authorList>
    </citation>
    <scope>NUCLEOTIDE SEQUENCE [LARGE SCALE GENOMIC DNA]</scope>
    <source>
        <strain evidence="2">DSM 28041</strain>
    </source>
</reference>
<dbReference type="Proteomes" id="UP000198310">
    <property type="component" value="Unassembled WGS sequence"/>
</dbReference>
<gene>
    <name evidence="1" type="ORF">SAMN06269173_10829</name>
</gene>
<accession>A0A238ZHQ3</accession>
<dbReference type="PROSITE" id="PS51257">
    <property type="entry name" value="PROKAR_LIPOPROTEIN"/>
    <property type="match status" value="1"/>
</dbReference>